<dbReference type="EMBL" id="JAVDQS010000002">
    <property type="protein sequence ID" value="MDR6404072.1"/>
    <property type="molecule type" value="Genomic_DNA"/>
</dbReference>
<gene>
    <name evidence="1" type="ORF">J2781_000987</name>
</gene>
<organism evidence="1 2">
    <name type="scientific">Chryseobacterium geocarposphaerae</name>
    <dbReference type="NCBI Taxonomy" id="1416776"/>
    <lineage>
        <taxon>Bacteria</taxon>
        <taxon>Pseudomonadati</taxon>
        <taxon>Bacteroidota</taxon>
        <taxon>Flavobacteriia</taxon>
        <taxon>Flavobacteriales</taxon>
        <taxon>Weeksellaceae</taxon>
        <taxon>Chryseobacterium group</taxon>
        <taxon>Chryseobacterium</taxon>
    </lineage>
</organism>
<name>A0ABU1LBJ1_9FLAO</name>
<dbReference type="Proteomes" id="UP001184853">
    <property type="component" value="Unassembled WGS sequence"/>
</dbReference>
<comment type="caution">
    <text evidence="1">The sequence shown here is derived from an EMBL/GenBank/DDBJ whole genome shotgun (WGS) entry which is preliminary data.</text>
</comment>
<keyword evidence="2" id="KW-1185">Reference proteome</keyword>
<protein>
    <submittedName>
        <fullName evidence="1">Uncharacterized protein</fullName>
    </submittedName>
</protein>
<evidence type="ECO:0000313" key="2">
    <source>
        <dbReference type="Proteomes" id="UP001184853"/>
    </source>
</evidence>
<proteinExistence type="predicted"/>
<accession>A0ABU1LBJ1</accession>
<evidence type="ECO:0000313" key="1">
    <source>
        <dbReference type="EMBL" id="MDR6404072.1"/>
    </source>
</evidence>
<reference evidence="1 2" key="1">
    <citation type="submission" date="2023-07" db="EMBL/GenBank/DDBJ databases">
        <title>Sorghum-associated microbial communities from plants grown in Nebraska, USA.</title>
        <authorList>
            <person name="Schachtman D."/>
        </authorList>
    </citation>
    <scope>NUCLEOTIDE SEQUENCE [LARGE SCALE GENOMIC DNA]</scope>
    <source>
        <strain evidence="1 2">DS1709</strain>
    </source>
</reference>
<sequence>MEKIKVMKQQRVKPEVSNVPNYKKIYTDLITTKYPHLLKSCSSFLRKDQLLAYDIIKISKIITEKGDKEAILFNSKHKTYDLQTYL</sequence>